<dbReference type="AlphaFoldDB" id="A0ABD0YBF0"/>
<dbReference type="InterPro" id="IPR042536">
    <property type="entry name" value="TFIIIC_tauA_Sfc1"/>
</dbReference>
<evidence type="ECO:0000256" key="1">
    <source>
        <dbReference type="ARBA" id="ARBA00004123"/>
    </source>
</evidence>
<feature type="domain" description="Transcription factor IIIC subunit 5 HTH" evidence="6">
    <location>
        <begin position="156"/>
        <end position="304"/>
    </location>
</feature>
<name>A0ABD0YBF0_9HEMI</name>
<dbReference type="Proteomes" id="UP001558652">
    <property type="component" value="Unassembled WGS sequence"/>
</dbReference>
<protein>
    <recommendedName>
        <fullName evidence="10">General transcription factor 3C polypeptide 5</fullName>
    </recommendedName>
</protein>
<gene>
    <name evidence="8" type="ORF">AAG570_001285</name>
</gene>
<keyword evidence="4" id="KW-0539">Nucleus</keyword>
<evidence type="ECO:0000313" key="8">
    <source>
        <dbReference type="EMBL" id="KAL1124661.1"/>
    </source>
</evidence>
<evidence type="ECO:0000256" key="5">
    <source>
        <dbReference type="SAM" id="MobiDB-lite"/>
    </source>
</evidence>
<evidence type="ECO:0000259" key="6">
    <source>
        <dbReference type="Pfam" id="PF09734"/>
    </source>
</evidence>
<dbReference type="PANTHER" id="PTHR13230">
    <property type="entry name" value="GENERAL TRANSCRIPTION FACTOR IIIC, POLYPEPTIDE 5"/>
    <property type="match status" value="1"/>
</dbReference>
<dbReference type="InterPro" id="IPR019136">
    <property type="entry name" value="TF_IIIC_su-5_HTH"/>
</dbReference>
<dbReference type="GO" id="GO:0005634">
    <property type="term" value="C:nucleus"/>
    <property type="evidence" value="ECO:0007669"/>
    <property type="project" value="UniProtKB-SubCell"/>
</dbReference>
<keyword evidence="9" id="KW-1185">Reference proteome</keyword>
<organism evidence="8 9">
    <name type="scientific">Ranatra chinensis</name>
    <dbReference type="NCBI Taxonomy" id="642074"/>
    <lineage>
        <taxon>Eukaryota</taxon>
        <taxon>Metazoa</taxon>
        <taxon>Ecdysozoa</taxon>
        <taxon>Arthropoda</taxon>
        <taxon>Hexapoda</taxon>
        <taxon>Insecta</taxon>
        <taxon>Pterygota</taxon>
        <taxon>Neoptera</taxon>
        <taxon>Paraneoptera</taxon>
        <taxon>Hemiptera</taxon>
        <taxon>Heteroptera</taxon>
        <taxon>Panheteroptera</taxon>
        <taxon>Nepomorpha</taxon>
        <taxon>Nepidae</taxon>
        <taxon>Ranatrinae</taxon>
        <taxon>Ranatra</taxon>
    </lineage>
</organism>
<dbReference type="Pfam" id="PF17682">
    <property type="entry name" value="Tau95_N"/>
    <property type="match status" value="1"/>
</dbReference>
<dbReference type="InterPro" id="IPR040454">
    <property type="entry name" value="TF_IIIC_Tfc1/Sfc1"/>
</dbReference>
<accession>A0ABD0YBF0</accession>
<evidence type="ECO:0008006" key="10">
    <source>
        <dbReference type="Google" id="ProtNLM"/>
    </source>
</evidence>
<feature type="region of interest" description="Disordered" evidence="5">
    <location>
        <begin position="442"/>
        <end position="474"/>
    </location>
</feature>
<dbReference type="PANTHER" id="PTHR13230:SF5">
    <property type="entry name" value="GENERAL TRANSCRIPTION FACTOR 3C POLYPEPTIDE 5"/>
    <property type="match status" value="1"/>
</dbReference>
<comment type="subcellular location">
    <subcellularLocation>
        <location evidence="1">Nucleus</location>
    </subcellularLocation>
</comment>
<dbReference type="FunFam" id="3.30.200.160:FF:000006">
    <property type="entry name" value="general transcription factor 3C polypeptide 5-like isoform X2"/>
    <property type="match status" value="1"/>
</dbReference>
<feature type="domain" description="Transcription factor IIIC subunit Tfc1/Sfc1 triple barrel" evidence="7">
    <location>
        <begin position="13"/>
        <end position="117"/>
    </location>
</feature>
<evidence type="ECO:0000256" key="4">
    <source>
        <dbReference type="ARBA" id="ARBA00023242"/>
    </source>
</evidence>
<dbReference type="EMBL" id="JBFDAA010000010">
    <property type="protein sequence ID" value="KAL1124661.1"/>
    <property type="molecule type" value="Genomic_DNA"/>
</dbReference>
<evidence type="ECO:0000259" key="7">
    <source>
        <dbReference type="Pfam" id="PF17682"/>
    </source>
</evidence>
<proteinExistence type="predicted"/>
<dbReference type="Gene3D" id="3.30.200.160">
    <property type="entry name" value="TFIIIC, subcomplex tauA, subunit Sfc1, barrel domain"/>
    <property type="match status" value="1"/>
</dbReference>
<keyword evidence="2" id="KW-0238">DNA-binding</keyword>
<feature type="compositionally biased region" description="Acidic residues" evidence="5">
    <location>
        <begin position="443"/>
        <end position="474"/>
    </location>
</feature>
<reference evidence="8 9" key="1">
    <citation type="submission" date="2024-07" db="EMBL/GenBank/DDBJ databases">
        <title>Chromosome-level genome assembly of the water stick insect Ranatra chinensis (Heteroptera: Nepidae).</title>
        <authorList>
            <person name="Liu X."/>
        </authorList>
    </citation>
    <scope>NUCLEOTIDE SEQUENCE [LARGE SCALE GENOMIC DNA]</scope>
    <source>
        <strain evidence="8">Cailab_2021Rc</strain>
        <tissue evidence="8">Muscle</tissue>
    </source>
</reference>
<evidence type="ECO:0000256" key="3">
    <source>
        <dbReference type="ARBA" id="ARBA00023163"/>
    </source>
</evidence>
<dbReference type="Pfam" id="PF09734">
    <property type="entry name" value="Tau95"/>
    <property type="match status" value="1"/>
</dbReference>
<dbReference type="GO" id="GO:0003677">
    <property type="term" value="F:DNA binding"/>
    <property type="evidence" value="ECO:0007669"/>
    <property type="project" value="UniProtKB-KW"/>
</dbReference>
<evidence type="ECO:0000256" key="2">
    <source>
        <dbReference type="ARBA" id="ARBA00023125"/>
    </source>
</evidence>
<dbReference type="InterPro" id="IPR041499">
    <property type="entry name" value="Tfc1/Sfc1_N"/>
</dbReference>
<keyword evidence="3" id="KW-0804">Transcription</keyword>
<comment type="caution">
    <text evidence="8">The sequence shown here is derived from an EMBL/GenBank/DDBJ whole genome shotgun (WGS) entry which is preliminary data.</text>
</comment>
<sequence>MEVNKDQGSQELVCIEYPGIVNNVDKMLDTLGGLHEVSMVYSERNRRLELRFRPDDIYCKPACGDRSKTNGILLKAKVLRKKNRMNSEEEETIVKSIEIIGRATTTFKFKSSCDFQFLPMEIGENGKMESLRHTLIPSRVDGDHILKWLEEPCKYFLPPAAFSRIDSMSNNTYSYRREAKSEHDTSGALIGRTRKRRSGHAIFVSFNVPNVPVKPREKALKFLELKMLSGHQLETVQKCFKERPIWSKLALMCTTGFQQDHLKYLLPAVAYYFVTGPFRIMWVRFGYDPRKDPNSRIYQTLDYRIRAPGGLLNLVKAKRSYANCLLPSKSSHSTAKSVVIGSDVPPDEVSDTTGPIAPDAFKFLTTKIPAARQMFYQYCDVKAPEIETMLARLPKVRPGKQCDPRLGWLPPNFDNQCREIINGHVIKLLKKEVKFSVHGEMYKDEEEIDDSSDDARWEEEFDDEDVDNESETGG</sequence>
<evidence type="ECO:0000313" key="9">
    <source>
        <dbReference type="Proteomes" id="UP001558652"/>
    </source>
</evidence>